<evidence type="ECO:0000313" key="4">
    <source>
        <dbReference type="Proteomes" id="UP000428260"/>
    </source>
</evidence>
<dbReference type="Pfam" id="PF00581">
    <property type="entry name" value="Rhodanese"/>
    <property type="match status" value="1"/>
</dbReference>
<sequence>MKNFTICFTALFVFGLFFTATSSATESDNIYKKLTVQLCDSLINANETNPNFVIIDVRTPSQWLAEHLQGSINRNYYDSDFTEQLDALPRHKTYLIHCQSGGRSSGTFTKMQNLGFAEVYDMQGGISSWKSASLPTTSEIAPKLMLVSKEEIRGTSNTDSIKITVTNRANDILSFSSLELFDIHNTYSDFDVELELEGAEDYTFYVFHEPGYTETDSTCIILESNGGQLDIDVVFKNGVIQTIPEQEIAGYMIFPNPASDYLQFNANTVQLIDKIRIIDITGKTILLANNFDPAGKLDIGELPTGIHILTLYSGKITQTQKIVINR</sequence>
<dbReference type="InterPro" id="IPR026444">
    <property type="entry name" value="Secre_tail"/>
</dbReference>
<dbReference type="PROSITE" id="PS50206">
    <property type="entry name" value="RHODANESE_3"/>
    <property type="match status" value="1"/>
</dbReference>
<dbReference type="InterPro" id="IPR036873">
    <property type="entry name" value="Rhodanese-like_dom_sf"/>
</dbReference>
<dbReference type="AlphaFoldDB" id="A0A6I6JPU2"/>
<dbReference type="Proteomes" id="UP000428260">
    <property type="component" value="Chromosome"/>
</dbReference>
<accession>A0A6I6JPU2</accession>
<evidence type="ECO:0000256" key="1">
    <source>
        <dbReference type="SAM" id="SignalP"/>
    </source>
</evidence>
<dbReference type="Gene3D" id="3.40.250.10">
    <property type="entry name" value="Rhodanese-like domain"/>
    <property type="match status" value="1"/>
</dbReference>
<protein>
    <submittedName>
        <fullName evidence="3">T9SS type A sorting domain-containing protein</fullName>
    </submittedName>
</protein>
<dbReference type="SMART" id="SM00450">
    <property type="entry name" value="RHOD"/>
    <property type="match status" value="1"/>
</dbReference>
<gene>
    <name evidence="3" type="ORF">GM418_00195</name>
</gene>
<dbReference type="NCBIfam" id="TIGR04183">
    <property type="entry name" value="Por_Secre_tail"/>
    <property type="match status" value="1"/>
</dbReference>
<evidence type="ECO:0000259" key="2">
    <source>
        <dbReference type="PROSITE" id="PS50206"/>
    </source>
</evidence>
<dbReference type="PANTHER" id="PTHR45431">
    <property type="entry name" value="RHODANESE-LIKE DOMAIN-CONTAINING PROTEIN 15, CHLOROPLASTIC"/>
    <property type="match status" value="1"/>
</dbReference>
<dbReference type="RefSeq" id="WP_158861979.1">
    <property type="nucleotide sequence ID" value="NZ_CP046401.1"/>
</dbReference>
<feature type="signal peptide" evidence="1">
    <location>
        <begin position="1"/>
        <end position="24"/>
    </location>
</feature>
<dbReference type="InterPro" id="IPR052367">
    <property type="entry name" value="Thiosulfate_ST/Rhodanese-like"/>
</dbReference>
<dbReference type="InterPro" id="IPR001763">
    <property type="entry name" value="Rhodanese-like_dom"/>
</dbReference>
<feature type="chain" id="PRO_5026021413" evidence="1">
    <location>
        <begin position="25"/>
        <end position="326"/>
    </location>
</feature>
<dbReference type="CDD" id="cd00158">
    <property type="entry name" value="RHOD"/>
    <property type="match status" value="1"/>
</dbReference>
<evidence type="ECO:0000313" key="3">
    <source>
        <dbReference type="EMBL" id="QGY42127.1"/>
    </source>
</evidence>
<name>A0A6I6JPU2_9BACT</name>
<keyword evidence="4" id="KW-1185">Reference proteome</keyword>
<keyword evidence="1" id="KW-0732">Signal</keyword>
<organism evidence="3 4">
    <name type="scientific">Maribellus comscasis</name>
    <dbReference type="NCBI Taxonomy" id="2681766"/>
    <lineage>
        <taxon>Bacteria</taxon>
        <taxon>Pseudomonadati</taxon>
        <taxon>Bacteroidota</taxon>
        <taxon>Bacteroidia</taxon>
        <taxon>Marinilabiliales</taxon>
        <taxon>Prolixibacteraceae</taxon>
        <taxon>Maribellus</taxon>
    </lineage>
</organism>
<feature type="domain" description="Rhodanese" evidence="2">
    <location>
        <begin position="48"/>
        <end position="138"/>
    </location>
</feature>
<proteinExistence type="predicted"/>
<dbReference type="KEGG" id="mcos:GM418_00195"/>
<dbReference type="PANTHER" id="PTHR45431:SF3">
    <property type="entry name" value="RHODANESE-LIKE DOMAIN-CONTAINING PROTEIN 15, CHLOROPLASTIC"/>
    <property type="match status" value="1"/>
</dbReference>
<dbReference type="Pfam" id="PF18962">
    <property type="entry name" value="Por_Secre_tail"/>
    <property type="match status" value="1"/>
</dbReference>
<reference evidence="3 4" key="1">
    <citation type="submission" date="2019-11" db="EMBL/GenBank/DDBJ databases">
        <authorList>
            <person name="Zheng R.K."/>
            <person name="Sun C.M."/>
        </authorList>
    </citation>
    <scope>NUCLEOTIDE SEQUENCE [LARGE SCALE GENOMIC DNA]</scope>
    <source>
        <strain evidence="3 4">WC007</strain>
    </source>
</reference>
<dbReference type="SUPFAM" id="SSF52821">
    <property type="entry name" value="Rhodanese/Cell cycle control phosphatase"/>
    <property type="match status" value="1"/>
</dbReference>
<dbReference type="EMBL" id="CP046401">
    <property type="protein sequence ID" value="QGY42127.1"/>
    <property type="molecule type" value="Genomic_DNA"/>
</dbReference>